<dbReference type="AlphaFoldDB" id="R3TP81"/>
<evidence type="ECO:0000259" key="4">
    <source>
        <dbReference type="Pfam" id="PF04536"/>
    </source>
</evidence>
<proteinExistence type="predicted"/>
<feature type="chain" id="PRO_5004362758" description="TPM domain-containing protein" evidence="3">
    <location>
        <begin position="25"/>
        <end position="267"/>
    </location>
</feature>
<keyword evidence="2" id="KW-0812">Transmembrane</keyword>
<keyword evidence="3" id="KW-0732">Signal</keyword>
<keyword evidence="2" id="KW-1133">Transmembrane helix</keyword>
<evidence type="ECO:0000256" key="1">
    <source>
        <dbReference type="SAM" id="MobiDB-lite"/>
    </source>
</evidence>
<keyword evidence="6" id="KW-1185">Reference proteome</keyword>
<reference evidence="5 6" key="1">
    <citation type="submission" date="2013-02" db="EMBL/GenBank/DDBJ databases">
        <title>The Genome Sequence of Enterococcus caccae BAA-1240.</title>
        <authorList>
            <consortium name="The Broad Institute Genome Sequencing Platform"/>
            <consortium name="The Broad Institute Genome Sequencing Center for Infectious Disease"/>
            <person name="Earl A.M."/>
            <person name="Gilmore M.S."/>
            <person name="Lebreton F."/>
            <person name="Walker B."/>
            <person name="Young S.K."/>
            <person name="Zeng Q."/>
            <person name="Gargeya S."/>
            <person name="Fitzgerald M."/>
            <person name="Haas B."/>
            <person name="Abouelleil A."/>
            <person name="Alvarado L."/>
            <person name="Arachchi H.M."/>
            <person name="Berlin A.M."/>
            <person name="Chapman S.B."/>
            <person name="Dewar J."/>
            <person name="Goldberg J."/>
            <person name="Griggs A."/>
            <person name="Gujja S."/>
            <person name="Hansen M."/>
            <person name="Howarth C."/>
            <person name="Imamovic A."/>
            <person name="Larimer J."/>
            <person name="McCowan C."/>
            <person name="Murphy C."/>
            <person name="Neiman D."/>
            <person name="Pearson M."/>
            <person name="Priest M."/>
            <person name="Roberts A."/>
            <person name="Saif S."/>
            <person name="Shea T."/>
            <person name="Sisk P."/>
            <person name="Sykes S."/>
            <person name="Wortman J."/>
            <person name="Nusbaum C."/>
            <person name="Birren B."/>
        </authorList>
    </citation>
    <scope>NUCLEOTIDE SEQUENCE [LARGE SCALE GENOMIC DNA]</scope>
    <source>
        <strain evidence="5 6">ATCC BAA-1240</strain>
    </source>
</reference>
<dbReference type="RefSeq" id="WP_010772754.1">
    <property type="nucleotide sequence ID" value="NZ_KB946335.1"/>
</dbReference>
<evidence type="ECO:0000313" key="6">
    <source>
        <dbReference type="Proteomes" id="UP000013840"/>
    </source>
</evidence>
<organism evidence="5 6">
    <name type="scientific">Enterococcus caccae ATCC BAA-1240</name>
    <dbReference type="NCBI Taxonomy" id="1158612"/>
    <lineage>
        <taxon>Bacteria</taxon>
        <taxon>Bacillati</taxon>
        <taxon>Bacillota</taxon>
        <taxon>Bacilli</taxon>
        <taxon>Lactobacillales</taxon>
        <taxon>Enterococcaceae</taxon>
        <taxon>Enterococcus</taxon>
    </lineage>
</organism>
<dbReference type="Gene3D" id="3.10.310.50">
    <property type="match status" value="1"/>
</dbReference>
<evidence type="ECO:0000313" key="5">
    <source>
        <dbReference type="EMBL" id="EOL43339.1"/>
    </source>
</evidence>
<comment type="caution">
    <text evidence="5">The sequence shown here is derived from an EMBL/GenBank/DDBJ whole genome shotgun (WGS) entry which is preliminary data.</text>
</comment>
<name>R3TP81_9ENTE</name>
<dbReference type="eggNOG" id="COG1512">
    <property type="taxonomic scope" value="Bacteria"/>
</dbReference>
<dbReference type="Pfam" id="PF04536">
    <property type="entry name" value="TPM_phosphatase"/>
    <property type="match status" value="1"/>
</dbReference>
<dbReference type="PATRIC" id="fig|1158612.3.peg.2631"/>
<gene>
    <name evidence="5" type="ORF">UC7_02668</name>
</gene>
<dbReference type="STRING" id="317735.RU98_GL003135"/>
<feature type="region of interest" description="Disordered" evidence="1">
    <location>
        <begin position="236"/>
        <end position="267"/>
    </location>
</feature>
<keyword evidence="2" id="KW-0472">Membrane</keyword>
<dbReference type="InterPro" id="IPR007621">
    <property type="entry name" value="TPM_dom"/>
</dbReference>
<evidence type="ECO:0000256" key="2">
    <source>
        <dbReference type="SAM" id="Phobius"/>
    </source>
</evidence>
<feature type="transmembrane region" description="Helical" evidence="2">
    <location>
        <begin position="179"/>
        <end position="199"/>
    </location>
</feature>
<evidence type="ECO:0000256" key="3">
    <source>
        <dbReference type="SAM" id="SignalP"/>
    </source>
</evidence>
<dbReference type="Proteomes" id="UP000013840">
    <property type="component" value="Unassembled WGS sequence"/>
</dbReference>
<dbReference type="OrthoDB" id="9806054at2"/>
<sequence length="267" mass="29886">MKKYCFSLLAFVCLLFSFSIHAQAADDSVDDQASLFTSAEIIQLKNTITPLETKTKARVFIVTNTDNNMNSTRFADYYMLDRIGKNQNGITFYIDMNQRKFIISTSGNMIDYFTDKRIDQTLDDAIAPSMKNGQYFQAAQRFLENTNTYFEQGIPGGHYRVDTETGKITRYKVLTTTEIILAFVAAIVLSGIFFALSISKYQLKFGTYKYPFREKSLLNLTRRNDTLINSFVTSRRIPRNNSNGGSGGGSSTHSTGGGTFGGGGRSF</sequence>
<protein>
    <recommendedName>
        <fullName evidence="4">TPM domain-containing protein</fullName>
    </recommendedName>
</protein>
<feature type="compositionally biased region" description="Gly residues" evidence="1">
    <location>
        <begin position="244"/>
        <end position="267"/>
    </location>
</feature>
<accession>R3TP81</accession>
<feature type="signal peptide" evidence="3">
    <location>
        <begin position="1"/>
        <end position="24"/>
    </location>
</feature>
<feature type="domain" description="TPM" evidence="4">
    <location>
        <begin position="29"/>
        <end position="145"/>
    </location>
</feature>
<dbReference type="EMBL" id="AJAU01000022">
    <property type="protein sequence ID" value="EOL43339.1"/>
    <property type="molecule type" value="Genomic_DNA"/>
</dbReference>